<reference evidence="1" key="1">
    <citation type="thesis" date="2020" institute="ProQuest LLC" country="789 East Eisenhower Parkway, Ann Arbor, MI, USA">
        <title>Comparative Genomics and Chromosome Evolution.</title>
        <authorList>
            <person name="Mudd A.B."/>
        </authorList>
    </citation>
    <scope>NUCLEOTIDE SEQUENCE</scope>
    <source>
        <strain evidence="1">Female2</strain>
        <tissue evidence="1">Blood</tissue>
    </source>
</reference>
<protein>
    <submittedName>
        <fullName evidence="1">Uncharacterized protein</fullName>
    </submittedName>
</protein>
<sequence length="76" mass="9232">MLLLMCLFSKSIHECVRSVYLWSESSCFQCSFILLYRVPSRTWLDSLTSWKRRTHKDRRIPHPRRDLIPTMDVWSD</sequence>
<gene>
    <name evidence="1" type="ORF">GDO86_014502</name>
</gene>
<dbReference type="Proteomes" id="UP000812440">
    <property type="component" value="Chromosome 8_10"/>
</dbReference>
<proteinExistence type="predicted"/>
<name>A0A8T2JUA8_9PIPI</name>
<accession>A0A8T2JUA8</accession>
<dbReference type="AlphaFoldDB" id="A0A8T2JUA8"/>
<comment type="caution">
    <text evidence="1">The sequence shown here is derived from an EMBL/GenBank/DDBJ whole genome shotgun (WGS) entry which is preliminary data.</text>
</comment>
<dbReference type="EMBL" id="JAACNH010000003">
    <property type="protein sequence ID" value="KAG8447074.1"/>
    <property type="molecule type" value="Genomic_DNA"/>
</dbReference>
<evidence type="ECO:0000313" key="1">
    <source>
        <dbReference type="EMBL" id="KAG8447074.1"/>
    </source>
</evidence>
<organism evidence="1 2">
    <name type="scientific">Hymenochirus boettgeri</name>
    <name type="common">Congo dwarf clawed frog</name>
    <dbReference type="NCBI Taxonomy" id="247094"/>
    <lineage>
        <taxon>Eukaryota</taxon>
        <taxon>Metazoa</taxon>
        <taxon>Chordata</taxon>
        <taxon>Craniata</taxon>
        <taxon>Vertebrata</taxon>
        <taxon>Euteleostomi</taxon>
        <taxon>Amphibia</taxon>
        <taxon>Batrachia</taxon>
        <taxon>Anura</taxon>
        <taxon>Pipoidea</taxon>
        <taxon>Pipidae</taxon>
        <taxon>Pipinae</taxon>
        <taxon>Hymenochirus</taxon>
    </lineage>
</organism>
<keyword evidence="2" id="KW-1185">Reference proteome</keyword>
<evidence type="ECO:0000313" key="2">
    <source>
        <dbReference type="Proteomes" id="UP000812440"/>
    </source>
</evidence>